<sequence length="103" mass="11443">MDATDLLQALRAEQFDVTATPAGLRVAPANRLTESLREAIRTHKGELLRLLARTCKDCANRAKHGNCTEPEAAGLWPRFILTWAPPGHAQRCAAYRARESITY</sequence>
<protein>
    <recommendedName>
        <fullName evidence="3">TubC N-terminal docking domain-containing protein</fullName>
    </recommendedName>
</protein>
<dbReference type="AlphaFoldDB" id="A0A931NI99"/>
<name>A0A931NI99_9BURK</name>
<organism evidence="1 2">
    <name type="scientific">Inhella proteolytica</name>
    <dbReference type="NCBI Taxonomy" id="2795029"/>
    <lineage>
        <taxon>Bacteria</taxon>
        <taxon>Pseudomonadati</taxon>
        <taxon>Pseudomonadota</taxon>
        <taxon>Betaproteobacteria</taxon>
        <taxon>Burkholderiales</taxon>
        <taxon>Sphaerotilaceae</taxon>
        <taxon>Inhella</taxon>
    </lineage>
</organism>
<dbReference type="Proteomes" id="UP000613266">
    <property type="component" value="Unassembled WGS sequence"/>
</dbReference>
<evidence type="ECO:0000313" key="2">
    <source>
        <dbReference type="Proteomes" id="UP000613266"/>
    </source>
</evidence>
<proteinExistence type="predicted"/>
<reference evidence="1" key="1">
    <citation type="submission" date="2020-12" db="EMBL/GenBank/DDBJ databases">
        <title>The genome sequence of Inhella sp. 1Y17.</title>
        <authorList>
            <person name="Liu Y."/>
        </authorList>
    </citation>
    <scope>NUCLEOTIDE SEQUENCE</scope>
    <source>
        <strain evidence="1">1Y17</strain>
    </source>
</reference>
<dbReference type="InterPro" id="IPR044894">
    <property type="entry name" value="TubC_N_sf"/>
</dbReference>
<evidence type="ECO:0008006" key="3">
    <source>
        <dbReference type="Google" id="ProtNLM"/>
    </source>
</evidence>
<dbReference type="Gene3D" id="1.10.10.1830">
    <property type="entry name" value="Non-ribosomal peptide synthase, adenylation domain"/>
    <property type="match status" value="1"/>
</dbReference>
<gene>
    <name evidence="1" type="ORF">I7X39_13245</name>
</gene>
<evidence type="ECO:0000313" key="1">
    <source>
        <dbReference type="EMBL" id="MBH9577864.1"/>
    </source>
</evidence>
<accession>A0A931NI99</accession>
<comment type="caution">
    <text evidence="1">The sequence shown here is derived from an EMBL/GenBank/DDBJ whole genome shotgun (WGS) entry which is preliminary data.</text>
</comment>
<dbReference type="RefSeq" id="WP_198111631.1">
    <property type="nucleotide sequence ID" value="NZ_JAEDAK010000008.1"/>
</dbReference>
<keyword evidence="2" id="KW-1185">Reference proteome</keyword>
<dbReference type="EMBL" id="JAEDAK010000008">
    <property type="protein sequence ID" value="MBH9577864.1"/>
    <property type="molecule type" value="Genomic_DNA"/>
</dbReference>